<dbReference type="Pfam" id="PF03009">
    <property type="entry name" value="GDPD"/>
    <property type="match status" value="1"/>
</dbReference>
<organism evidence="4 5">
    <name type="scientific">Nocardioides gansuensis</name>
    <dbReference type="NCBI Taxonomy" id="2138300"/>
    <lineage>
        <taxon>Bacteria</taxon>
        <taxon>Bacillati</taxon>
        <taxon>Actinomycetota</taxon>
        <taxon>Actinomycetes</taxon>
        <taxon>Propionibacteriales</taxon>
        <taxon>Nocardioidaceae</taxon>
        <taxon>Nocardioides</taxon>
    </lineage>
</organism>
<feature type="signal peptide" evidence="2">
    <location>
        <begin position="1"/>
        <end position="30"/>
    </location>
</feature>
<dbReference type="InterPro" id="IPR030395">
    <property type="entry name" value="GP_PDE_dom"/>
</dbReference>
<keyword evidence="2" id="KW-0732">Signal</keyword>
<dbReference type="PROSITE" id="PS51704">
    <property type="entry name" value="GP_PDE"/>
    <property type="match status" value="1"/>
</dbReference>
<dbReference type="GO" id="GO:0006629">
    <property type="term" value="P:lipid metabolic process"/>
    <property type="evidence" value="ECO:0007669"/>
    <property type="project" value="InterPro"/>
</dbReference>
<name>A0A2T8F9N6_9ACTN</name>
<keyword evidence="5" id="KW-1185">Reference proteome</keyword>
<dbReference type="PANTHER" id="PTHR46211:SF14">
    <property type="entry name" value="GLYCEROPHOSPHODIESTER PHOSPHODIESTERASE"/>
    <property type="match status" value="1"/>
</dbReference>
<dbReference type="GO" id="GO:0008081">
    <property type="term" value="F:phosphoric diester hydrolase activity"/>
    <property type="evidence" value="ECO:0007669"/>
    <property type="project" value="InterPro"/>
</dbReference>
<reference evidence="4 5" key="1">
    <citation type="submission" date="2018-04" db="EMBL/GenBank/DDBJ databases">
        <title>Genome of Nocardioides gansuensis WSJ-1.</title>
        <authorList>
            <person name="Wu S."/>
            <person name="Wang G."/>
        </authorList>
    </citation>
    <scope>NUCLEOTIDE SEQUENCE [LARGE SCALE GENOMIC DNA]</scope>
    <source>
        <strain evidence="4 5">WSJ-1</strain>
    </source>
</reference>
<sequence length="271" mass="29652">MPHVVRRRRGVGAALTLALATAATALPAHAADAGQQGQRDFSVTAHRGGPTRTLGENTMAAFRHSIEAGATAIETDLRRTRDDELVVLHDSGVGRTTNCTGPIGDWTLAQLDRRCREDTSGKPLPHFDELLAFAQRKQGLSLMVELKGSNWSVVQVRRVVRQIKDARLVDRIALSSLRVTVLERVRQLAPGLGNQLIASGWRKVRETRGKVGGYNVPADALTRTRVKRLRKHGITVVGGLSETPAEWQRLQRLGVDGVVVSKVDAYRSWLG</sequence>
<dbReference type="Proteomes" id="UP000246018">
    <property type="component" value="Unassembled WGS sequence"/>
</dbReference>
<dbReference type="PANTHER" id="PTHR46211">
    <property type="entry name" value="GLYCEROPHOSPHORYL DIESTER PHOSPHODIESTERASE"/>
    <property type="match status" value="1"/>
</dbReference>
<feature type="chain" id="PRO_5015457768" description="GP-PDE domain-containing protein" evidence="2">
    <location>
        <begin position="31"/>
        <end position="271"/>
    </location>
</feature>
<dbReference type="CDD" id="cd08556">
    <property type="entry name" value="GDPD"/>
    <property type="match status" value="1"/>
</dbReference>
<dbReference type="InterPro" id="IPR017946">
    <property type="entry name" value="PLC-like_Pdiesterase_TIM-brl"/>
</dbReference>
<proteinExistence type="predicted"/>
<comment type="caution">
    <text evidence="4">The sequence shown here is derived from an EMBL/GenBank/DDBJ whole genome shotgun (WGS) entry which is preliminary data.</text>
</comment>
<feature type="domain" description="GP-PDE" evidence="3">
    <location>
        <begin position="41"/>
        <end position="270"/>
    </location>
</feature>
<evidence type="ECO:0000313" key="4">
    <source>
        <dbReference type="EMBL" id="PVG82444.1"/>
    </source>
</evidence>
<dbReference type="SUPFAM" id="SSF51695">
    <property type="entry name" value="PLC-like phosphodiesterases"/>
    <property type="match status" value="1"/>
</dbReference>
<evidence type="ECO:0000313" key="5">
    <source>
        <dbReference type="Proteomes" id="UP000246018"/>
    </source>
</evidence>
<dbReference type="EMBL" id="QDGZ01000005">
    <property type="protein sequence ID" value="PVG82444.1"/>
    <property type="molecule type" value="Genomic_DNA"/>
</dbReference>
<dbReference type="AlphaFoldDB" id="A0A2T8F9N6"/>
<gene>
    <name evidence="4" type="ORF">DDE18_13350</name>
</gene>
<dbReference type="Gene3D" id="3.20.20.190">
    <property type="entry name" value="Phosphatidylinositol (PI) phosphodiesterase"/>
    <property type="match status" value="1"/>
</dbReference>
<protein>
    <recommendedName>
        <fullName evidence="3">GP-PDE domain-containing protein</fullName>
    </recommendedName>
</protein>
<evidence type="ECO:0000256" key="1">
    <source>
        <dbReference type="SAM" id="MobiDB-lite"/>
    </source>
</evidence>
<accession>A0A2T8F9N6</accession>
<evidence type="ECO:0000259" key="3">
    <source>
        <dbReference type="PROSITE" id="PS51704"/>
    </source>
</evidence>
<dbReference type="RefSeq" id="WP_116572748.1">
    <property type="nucleotide sequence ID" value="NZ_QDGZ01000005.1"/>
</dbReference>
<dbReference type="OrthoDB" id="9758957at2"/>
<evidence type="ECO:0000256" key="2">
    <source>
        <dbReference type="SAM" id="SignalP"/>
    </source>
</evidence>
<feature type="region of interest" description="Disordered" evidence="1">
    <location>
        <begin position="30"/>
        <end position="54"/>
    </location>
</feature>